<comment type="caution">
    <text evidence="1">The sequence shown here is derived from an EMBL/GenBank/DDBJ whole genome shotgun (WGS) entry which is preliminary data.</text>
</comment>
<name>A0ABS2QNR0_9BACI</name>
<sequence length="49" mass="5828">MVSEFERLLFIKELERLVIEHNNCSVNQVRNNIRKDILLLRKALVSMSD</sequence>
<keyword evidence="2" id="KW-1185">Reference proteome</keyword>
<evidence type="ECO:0008006" key="3">
    <source>
        <dbReference type="Google" id="ProtNLM"/>
    </source>
</evidence>
<reference evidence="1 2" key="1">
    <citation type="submission" date="2021-01" db="EMBL/GenBank/DDBJ databases">
        <title>Genomic Encyclopedia of Type Strains, Phase IV (KMG-IV): sequencing the most valuable type-strain genomes for metagenomic binning, comparative biology and taxonomic classification.</title>
        <authorList>
            <person name="Goeker M."/>
        </authorList>
    </citation>
    <scope>NUCLEOTIDE SEQUENCE [LARGE SCALE GENOMIC DNA]</scope>
    <source>
        <strain evidence="1 2">DSM 105482</strain>
    </source>
</reference>
<dbReference type="Proteomes" id="UP000823486">
    <property type="component" value="Unassembled WGS sequence"/>
</dbReference>
<proteinExistence type="predicted"/>
<organism evidence="1 2">
    <name type="scientific">Peribacillus deserti</name>
    <dbReference type="NCBI Taxonomy" id="673318"/>
    <lineage>
        <taxon>Bacteria</taxon>
        <taxon>Bacillati</taxon>
        <taxon>Bacillota</taxon>
        <taxon>Bacilli</taxon>
        <taxon>Bacillales</taxon>
        <taxon>Bacillaceae</taxon>
        <taxon>Peribacillus</taxon>
    </lineage>
</organism>
<evidence type="ECO:0000313" key="1">
    <source>
        <dbReference type="EMBL" id="MBM7694817.1"/>
    </source>
</evidence>
<protein>
    <recommendedName>
        <fullName evidence="3">Sporulation histidine kinase inhibitor Sda</fullName>
    </recommendedName>
</protein>
<accession>A0ABS2QNR0</accession>
<evidence type="ECO:0000313" key="2">
    <source>
        <dbReference type="Proteomes" id="UP000823486"/>
    </source>
</evidence>
<dbReference type="EMBL" id="JAFBFI010000039">
    <property type="protein sequence ID" value="MBM7694817.1"/>
    <property type="molecule type" value="Genomic_DNA"/>
</dbReference>
<gene>
    <name evidence="1" type="ORF">JOC77_004296</name>
</gene>